<protein>
    <submittedName>
        <fullName evidence="3">Tobamovirus multiplication protein 2A</fullName>
    </submittedName>
</protein>
<feature type="region of interest" description="Disordered" evidence="1">
    <location>
        <begin position="161"/>
        <end position="187"/>
    </location>
</feature>
<keyword evidence="2" id="KW-0812">Transmembrane</keyword>
<sequence>MEKKPFVEFLLQLINFILTLCGLGVLFYGLYYLIKWKNTPQPPHVAKTKYAGHHRLLLAFDPSRLLPHTVPLACLFASSPFMKRLESLRNIVIMPADQSGNLHSVYHFVYKNWTIFRWIALMVLILQVMALFLAWYLRREIIRDKYDSSDEESIISPHFVRTAGGRKSSQASSTPSTSKEQIRATTN</sequence>
<keyword evidence="2" id="KW-1133">Transmembrane helix</keyword>
<feature type="transmembrane region" description="Helical" evidence="2">
    <location>
        <begin position="115"/>
        <end position="137"/>
    </location>
</feature>
<name>A0A6A1WHS4_9ROSI</name>
<feature type="transmembrane region" description="Helical" evidence="2">
    <location>
        <begin position="12"/>
        <end position="34"/>
    </location>
</feature>
<accession>A0A6A1WHS4</accession>
<evidence type="ECO:0000256" key="2">
    <source>
        <dbReference type="SAM" id="Phobius"/>
    </source>
</evidence>
<evidence type="ECO:0000256" key="1">
    <source>
        <dbReference type="SAM" id="MobiDB-lite"/>
    </source>
</evidence>
<evidence type="ECO:0000313" key="4">
    <source>
        <dbReference type="Proteomes" id="UP000516437"/>
    </source>
</evidence>
<dbReference type="Proteomes" id="UP000516437">
    <property type="component" value="Chromosome 1"/>
</dbReference>
<gene>
    <name evidence="3" type="ORF">CJ030_MR1G008837</name>
</gene>
<dbReference type="EMBL" id="RXIC02000019">
    <property type="protein sequence ID" value="KAB1224889.1"/>
    <property type="molecule type" value="Genomic_DNA"/>
</dbReference>
<organism evidence="3 4">
    <name type="scientific">Morella rubra</name>
    <name type="common">Chinese bayberry</name>
    <dbReference type="NCBI Taxonomy" id="262757"/>
    <lineage>
        <taxon>Eukaryota</taxon>
        <taxon>Viridiplantae</taxon>
        <taxon>Streptophyta</taxon>
        <taxon>Embryophyta</taxon>
        <taxon>Tracheophyta</taxon>
        <taxon>Spermatophyta</taxon>
        <taxon>Magnoliopsida</taxon>
        <taxon>eudicotyledons</taxon>
        <taxon>Gunneridae</taxon>
        <taxon>Pentapetalae</taxon>
        <taxon>rosids</taxon>
        <taxon>fabids</taxon>
        <taxon>Fagales</taxon>
        <taxon>Myricaceae</taxon>
        <taxon>Morella</taxon>
    </lineage>
</organism>
<keyword evidence="2" id="KW-0472">Membrane</keyword>
<keyword evidence="4" id="KW-1185">Reference proteome</keyword>
<dbReference type="AlphaFoldDB" id="A0A6A1WHS4"/>
<reference evidence="3 4" key="1">
    <citation type="journal article" date="2019" name="Plant Biotechnol. J.">
        <title>The red bayberry genome and genetic basis of sex determination.</title>
        <authorList>
            <person name="Jia H.M."/>
            <person name="Jia H.J."/>
            <person name="Cai Q.L."/>
            <person name="Wang Y."/>
            <person name="Zhao H.B."/>
            <person name="Yang W.F."/>
            <person name="Wang G.Y."/>
            <person name="Li Y.H."/>
            <person name="Zhan D.L."/>
            <person name="Shen Y.T."/>
            <person name="Niu Q.F."/>
            <person name="Chang L."/>
            <person name="Qiu J."/>
            <person name="Zhao L."/>
            <person name="Xie H.B."/>
            <person name="Fu W.Y."/>
            <person name="Jin J."/>
            <person name="Li X.W."/>
            <person name="Jiao Y."/>
            <person name="Zhou C.C."/>
            <person name="Tu T."/>
            <person name="Chai C.Y."/>
            <person name="Gao J.L."/>
            <person name="Fan L.J."/>
            <person name="van de Weg E."/>
            <person name="Wang J.Y."/>
            <person name="Gao Z.S."/>
        </authorList>
    </citation>
    <scope>NUCLEOTIDE SEQUENCE [LARGE SCALE GENOMIC DNA]</scope>
    <source>
        <tissue evidence="3">Leaves</tissue>
    </source>
</reference>
<feature type="compositionally biased region" description="Low complexity" evidence="1">
    <location>
        <begin position="168"/>
        <end position="178"/>
    </location>
</feature>
<dbReference type="OrthoDB" id="1420815at2759"/>
<evidence type="ECO:0000313" key="3">
    <source>
        <dbReference type="EMBL" id="KAB1224889.1"/>
    </source>
</evidence>
<proteinExistence type="predicted"/>
<comment type="caution">
    <text evidence="3">The sequence shown here is derived from an EMBL/GenBank/DDBJ whole genome shotgun (WGS) entry which is preliminary data.</text>
</comment>